<reference evidence="3" key="1">
    <citation type="journal article" date="2019" name="Int. J. Syst. Evol. Microbiol.">
        <title>The Global Catalogue of Microorganisms (GCM) 10K type strain sequencing project: providing services to taxonomists for standard genome sequencing and annotation.</title>
        <authorList>
            <consortium name="The Broad Institute Genomics Platform"/>
            <consortium name="The Broad Institute Genome Sequencing Center for Infectious Disease"/>
            <person name="Wu L."/>
            <person name="Ma J."/>
        </authorList>
    </citation>
    <scope>NUCLEOTIDE SEQUENCE [LARGE SCALE GENOMIC DNA]</scope>
    <source>
        <strain evidence="3">KCTC 32465</strain>
    </source>
</reference>
<evidence type="ECO:0000256" key="1">
    <source>
        <dbReference type="SAM" id="SignalP"/>
    </source>
</evidence>
<dbReference type="RefSeq" id="WP_189640053.1">
    <property type="nucleotide sequence ID" value="NZ_BMZF01000003.1"/>
</dbReference>
<organism evidence="2 3">
    <name type="scientific">Paramylibacter ulvae</name>
    <dbReference type="NCBI Taxonomy" id="1651968"/>
    <lineage>
        <taxon>Bacteria</taxon>
        <taxon>Pseudomonadati</taxon>
        <taxon>Pseudomonadota</taxon>
        <taxon>Alphaproteobacteria</taxon>
        <taxon>Rhodobacterales</taxon>
        <taxon>Paracoccaceae</taxon>
        <taxon>Paramylibacter</taxon>
    </lineage>
</organism>
<keyword evidence="1" id="KW-0732">Signal</keyword>
<dbReference type="EMBL" id="BMZF01000003">
    <property type="protein sequence ID" value="GHA51422.1"/>
    <property type="molecule type" value="Genomic_DNA"/>
</dbReference>
<evidence type="ECO:0000313" key="2">
    <source>
        <dbReference type="EMBL" id="GHA51422.1"/>
    </source>
</evidence>
<sequence length="81" mass="8326">MKRTLTLATTAAVLFGAVSASALTLSGDNVTKTEIQSLGFSAAEVQSLTDAQVSQISNVLHSGEDADIRGAVRGLMVKFAS</sequence>
<name>A0ABQ3D218_9RHOB</name>
<dbReference type="Proteomes" id="UP000634455">
    <property type="component" value="Unassembled WGS sequence"/>
</dbReference>
<feature type="chain" id="PRO_5047321295" evidence="1">
    <location>
        <begin position="23"/>
        <end position="81"/>
    </location>
</feature>
<proteinExistence type="predicted"/>
<comment type="caution">
    <text evidence="2">The sequence shown here is derived from an EMBL/GenBank/DDBJ whole genome shotgun (WGS) entry which is preliminary data.</text>
</comment>
<feature type="signal peptide" evidence="1">
    <location>
        <begin position="1"/>
        <end position="22"/>
    </location>
</feature>
<keyword evidence="3" id="KW-1185">Reference proteome</keyword>
<evidence type="ECO:0000313" key="3">
    <source>
        <dbReference type="Proteomes" id="UP000634455"/>
    </source>
</evidence>
<protein>
    <submittedName>
        <fullName evidence="2">Uncharacterized protein</fullName>
    </submittedName>
</protein>
<accession>A0ABQ3D218</accession>
<gene>
    <name evidence="2" type="ORF">GCM10008927_15960</name>
</gene>